<keyword evidence="1" id="KW-0812">Transmembrane</keyword>
<feature type="transmembrane region" description="Helical" evidence="1">
    <location>
        <begin position="116"/>
        <end position="139"/>
    </location>
</feature>
<reference evidence="2 3" key="1">
    <citation type="submission" date="2018-03" db="EMBL/GenBank/DDBJ databases">
        <title>Genomic Encyclopedia of Archaeal and Bacterial Type Strains, Phase II (KMG-II): from individual species to whole genera.</title>
        <authorList>
            <person name="Goeker M."/>
        </authorList>
    </citation>
    <scope>NUCLEOTIDE SEQUENCE [LARGE SCALE GENOMIC DNA]</scope>
    <source>
        <strain evidence="2 3">DSM 44720</strain>
    </source>
</reference>
<keyword evidence="1" id="KW-1133">Transmembrane helix</keyword>
<dbReference type="OrthoDB" id="3693332at2"/>
<feature type="transmembrane region" description="Helical" evidence="1">
    <location>
        <begin position="55"/>
        <end position="79"/>
    </location>
</feature>
<dbReference type="RefSeq" id="WP_146174629.1">
    <property type="nucleotide sequence ID" value="NZ_PVTF01000001.1"/>
</dbReference>
<dbReference type="EMBL" id="PVTF01000001">
    <property type="protein sequence ID" value="PRY46438.1"/>
    <property type="molecule type" value="Genomic_DNA"/>
</dbReference>
<sequence>MTDTPRPTSNGLALKVLLRVVVSAAVGAALLLAWVAAFQSEKLRAMIDSTNLGQFLLLLVVGLPIALLVSVMLAGPILWLLKVRPVWPIILLGPIIMGVAQVLKLPDELSWLAGKWTVQALLAAASYGLAGLISTPAMVKYRAKKTS</sequence>
<comment type="caution">
    <text evidence="2">The sequence shown here is derived from an EMBL/GenBank/DDBJ whole genome shotgun (WGS) entry which is preliminary data.</text>
</comment>
<evidence type="ECO:0000313" key="2">
    <source>
        <dbReference type="EMBL" id="PRY46438.1"/>
    </source>
</evidence>
<feature type="transmembrane region" description="Helical" evidence="1">
    <location>
        <begin position="12"/>
        <end position="35"/>
    </location>
</feature>
<feature type="transmembrane region" description="Helical" evidence="1">
    <location>
        <begin position="86"/>
        <end position="104"/>
    </location>
</feature>
<evidence type="ECO:0000256" key="1">
    <source>
        <dbReference type="SAM" id="Phobius"/>
    </source>
</evidence>
<protein>
    <submittedName>
        <fullName evidence="2">Uncharacterized protein</fullName>
    </submittedName>
</protein>
<proteinExistence type="predicted"/>
<dbReference type="Proteomes" id="UP000239494">
    <property type="component" value="Unassembled WGS sequence"/>
</dbReference>
<evidence type="ECO:0000313" key="3">
    <source>
        <dbReference type="Proteomes" id="UP000239494"/>
    </source>
</evidence>
<keyword evidence="3" id="KW-1185">Reference proteome</keyword>
<accession>A0A2T0TLN5</accession>
<organism evidence="2 3">
    <name type="scientific">Umezawaea tangerina</name>
    <dbReference type="NCBI Taxonomy" id="84725"/>
    <lineage>
        <taxon>Bacteria</taxon>
        <taxon>Bacillati</taxon>
        <taxon>Actinomycetota</taxon>
        <taxon>Actinomycetes</taxon>
        <taxon>Pseudonocardiales</taxon>
        <taxon>Pseudonocardiaceae</taxon>
        <taxon>Umezawaea</taxon>
    </lineage>
</organism>
<keyword evidence="1" id="KW-0472">Membrane</keyword>
<gene>
    <name evidence="2" type="ORF">CLV43_101714</name>
</gene>
<name>A0A2T0TLN5_9PSEU</name>
<dbReference type="AlphaFoldDB" id="A0A2T0TLN5"/>